<protein>
    <recommendedName>
        <fullName evidence="4">protein-histidine N-methyltransferase</fullName>
        <ecNumber evidence="4">2.1.1.85</ecNumber>
    </recommendedName>
</protein>
<evidence type="ECO:0000256" key="1">
    <source>
        <dbReference type="ARBA" id="ARBA00022603"/>
    </source>
</evidence>
<dbReference type="InterPro" id="IPR046341">
    <property type="entry name" value="SET_dom_sf"/>
</dbReference>
<dbReference type="GO" id="GO:0016279">
    <property type="term" value="F:protein-lysine N-methyltransferase activity"/>
    <property type="evidence" value="ECO:0007669"/>
    <property type="project" value="TreeGrafter"/>
</dbReference>
<dbReference type="InterPro" id="IPR050600">
    <property type="entry name" value="SETD3_SETD6_MTase"/>
</dbReference>
<dbReference type="PROSITE" id="PS51565">
    <property type="entry name" value="SAM_MT85_SETD3"/>
    <property type="match status" value="1"/>
</dbReference>
<proteinExistence type="inferred from homology"/>
<evidence type="ECO:0000256" key="4">
    <source>
        <dbReference type="PROSITE-ProRule" id="PRU00898"/>
    </source>
</evidence>
<evidence type="ECO:0000313" key="7">
    <source>
        <dbReference type="Proteomes" id="UP000663880"/>
    </source>
</evidence>
<dbReference type="PANTHER" id="PTHR13271">
    <property type="entry name" value="UNCHARACTERIZED PUTATIVE METHYLTRANSFERASE"/>
    <property type="match status" value="1"/>
</dbReference>
<comment type="caution">
    <text evidence="6">The sequence shown here is derived from an EMBL/GenBank/DDBJ whole genome shotgun (WGS) entry which is preliminary data.</text>
</comment>
<dbReference type="EMBL" id="CAJOBZ010000025">
    <property type="protein sequence ID" value="CAF4875987.1"/>
    <property type="molecule type" value="Genomic_DNA"/>
</dbReference>
<evidence type="ECO:0000256" key="3">
    <source>
        <dbReference type="ARBA" id="ARBA00022691"/>
    </source>
</evidence>
<keyword evidence="7" id="KW-1185">Reference proteome</keyword>
<reference evidence="6" key="1">
    <citation type="submission" date="2021-02" db="EMBL/GenBank/DDBJ databases">
        <authorList>
            <person name="Steward A R."/>
        </authorList>
    </citation>
    <scope>NUCLEOTIDE SEQUENCE</scope>
</reference>
<dbReference type="InterPro" id="IPR036464">
    <property type="entry name" value="Rubisco_LSMT_subst-bd_sf"/>
</dbReference>
<comment type="catalytic activity">
    <reaction evidence="4">
        <text>L-histidyl-[protein] + S-adenosyl-L-methionine = N(tele)-methyl-L-histidyl-[protein] + S-adenosyl-L-homocysteine + H(+)</text>
        <dbReference type="Rhea" id="RHEA:19369"/>
        <dbReference type="Rhea" id="RHEA-COMP:9745"/>
        <dbReference type="Rhea" id="RHEA-COMP:11600"/>
        <dbReference type="ChEBI" id="CHEBI:15378"/>
        <dbReference type="ChEBI" id="CHEBI:16367"/>
        <dbReference type="ChEBI" id="CHEBI:29979"/>
        <dbReference type="ChEBI" id="CHEBI:57856"/>
        <dbReference type="ChEBI" id="CHEBI:59789"/>
        <dbReference type="EC" id="2.1.1.85"/>
    </reaction>
</comment>
<dbReference type="SUPFAM" id="SSF82199">
    <property type="entry name" value="SET domain"/>
    <property type="match status" value="1"/>
</dbReference>
<dbReference type="GO" id="GO:0018064">
    <property type="term" value="F:protein-L-histidine N-tele-methyltransferase activity"/>
    <property type="evidence" value="ECO:0007669"/>
    <property type="project" value="UniProtKB-EC"/>
</dbReference>
<keyword evidence="3 4" id="KW-0949">S-adenosyl-L-methionine</keyword>
<dbReference type="OrthoDB" id="441812at2759"/>
<dbReference type="EC" id="2.1.1.85" evidence="4"/>
<dbReference type="InterPro" id="IPR025785">
    <property type="entry name" value="SETD3"/>
</dbReference>
<dbReference type="GO" id="GO:0032259">
    <property type="term" value="P:methylation"/>
    <property type="evidence" value="ECO:0007669"/>
    <property type="project" value="UniProtKB-KW"/>
</dbReference>
<dbReference type="Gene3D" id="3.90.1410.10">
    <property type="entry name" value="set domain protein methyltransferase, domain 1"/>
    <property type="match status" value="1"/>
</dbReference>
<evidence type="ECO:0000256" key="2">
    <source>
        <dbReference type="ARBA" id="ARBA00022679"/>
    </source>
</evidence>
<accession>A0A821TK43</accession>
<dbReference type="AlphaFoldDB" id="A0A821TK43"/>
<feature type="domain" description="Rubisco LSMT substrate-binding" evidence="5">
    <location>
        <begin position="131"/>
        <end position="243"/>
    </location>
</feature>
<keyword evidence="2 4" id="KW-0808">Transferase</keyword>
<comment type="similarity">
    <text evidence="4">Belongs to the class V-like SAM-binding methyltransferase superfamily. SETD3 actin-histidine methyltransferase family.</text>
</comment>
<evidence type="ECO:0000313" key="6">
    <source>
        <dbReference type="EMBL" id="CAF4875987.1"/>
    </source>
</evidence>
<keyword evidence="1 4" id="KW-0489">Methyltransferase</keyword>
<dbReference type="Pfam" id="PF09273">
    <property type="entry name" value="Rubis-subs-bind"/>
    <property type="match status" value="1"/>
</dbReference>
<dbReference type="InterPro" id="IPR015353">
    <property type="entry name" value="Rubisco_LSMT_subst-bd"/>
</dbReference>
<dbReference type="SUPFAM" id="SSF81822">
    <property type="entry name" value="RuBisCo LSMT C-terminal, substrate-binding domain"/>
    <property type="match status" value="1"/>
</dbReference>
<dbReference type="PANTHER" id="PTHR13271:SF47">
    <property type="entry name" value="ACTIN-HISTIDINE N-METHYLTRANSFERASE"/>
    <property type="match status" value="1"/>
</dbReference>
<dbReference type="Gene3D" id="3.90.1420.10">
    <property type="entry name" value="Rubisco LSMT, substrate-binding domain"/>
    <property type="match status" value="1"/>
</dbReference>
<gene>
    <name evidence="6" type="ORF">PMACD_LOCUS9178</name>
</gene>
<organism evidence="6 7">
    <name type="scientific">Pieris macdunnoughi</name>
    <dbReference type="NCBI Taxonomy" id="345717"/>
    <lineage>
        <taxon>Eukaryota</taxon>
        <taxon>Metazoa</taxon>
        <taxon>Ecdysozoa</taxon>
        <taxon>Arthropoda</taxon>
        <taxon>Hexapoda</taxon>
        <taxon>Insecta</taxon>
        <taxon>Pterygota</taxon>
        <taxon>Neoptera</taxon>
        <taxon>Endopterygota</taxon>
        <taxon>Lepidoptera</taxon>
        <taxon>Glossata</taxon>
        <taxon>Ditrysia</taxon>
        <taxon>Papilionoidea</taxon>
        <taxon>Pieridae</taxon>
        <taxon>Pierinae</taxon>
        <taxon>Pieris</taxon>
    </lineage>
</organism>
<evidence type="ECO:0000259" key="5">
    <source>
        <dbReference type="Pfam" id="PF09273"/>
    </source>
</evidence>
<dbReference type="Proteomes" id="UP000663880">
    <property type="component" value="Unassembled WGS sequence"/>
</dbReference>
<name>A0A821TK43_9NEOP</name>
<sequence length="272" mass="31602">MEYRLRATKLFTNDKTKGSLLDRHALLWDSGKSWAVSTVMTRQNHIQLTDFETTAFIPLWDMCNHEQGKISTDFNKEKNRGESYAKRDFKPGEQVFIFYGPRPNEDLFVHNGFVYPNNDYDYLTLTMGVSSSDPLRGLKMSLLTKLGLNYVTQYRLYKKGKIIMPELLAFIRIFNMNKDELEKWSQSGLPSDLVSSEESSAKEVGRDIDARAYKYLLTRCNILISAYKKFEVKDAESLNRKNIKLLKECEVQILEDAIEYINTKLEQFKPIA</sequence>